<proteinExistence type="predicted"/>
<evidence type="ECO:0000313" key="1">
    <source>
        <dbReference type="EMBL" id="PWA46676.1"/>
    </source>
</evidence>
<dbReference type="InterPro" id="IPR036322">
    <property type="entry name" value="WD40_repeat_dom_sf"/>
</dbReference>
<name>A0A2U1LCI2_ARTAN</name>
<organism evidence="1 2">
    <name type="scientific">Artemisia annua</name>
    <name type="common">Sweet wormwood</name>
    <dbReference type="NCBI Taxonomy" id="35608"/>
    <lineage>
        <taxon>Eukaryota</taxon>
        <taxon>Viridiplantae</taxon>
        <taxon>Streptophyta</taxon>
        <taxon>Embryophyta</taxon>
        <taxon>Tracheophyta</taxon>
        <taxon>Spermatophyta</taxon>
        <taxon>Magnoliopsida</taxon>
        <taxon>eudicotyledons</taxon>
        <taxon>Gunneridae</taxon>
        <taxon>Pentapetalae</taxon>
        <taxon>asterids</taxon>
        <taxon>campanulids</taxon>
        <taxon>Asterales</taxon>
        <taxon>Asteraceae</taxon>
        <taxon>Asteroideae</taxon>
        <taxon>Anthemideae</taxon>
        <taxon>Artemisiinae</taxon>
        <taxon>Artemisia</taxon>
    </lineage>
</organism>
<dbReference type="Proteomes" id="UP000245207">
    <property type="component" value="Unassembled WGS sequence"/>
</dbReference>
<dbReference type="SUPFAM" id="SSF50978">
    <property type="entry name" value="WD40 repeat-like"/>
    <property type="match status" value="1"/>
</dbReference>
<comment type="caution">
    <text evidence="1">The sequence shown here is derived from an EMBL/GenBank/DDBJ whole genome shotgun (WGS) entry which is preliminary data.</text>
</comment>
<dbReference type="PANTHER" id="PTHR14085">
    <property type="entry name" value="WD-REPEAT PROTEIN BING4"/>
    <property type="match status" value="1"/>
</dbReference>
<dbReference type="AlphaFoldDB" id="A0A2U1LCI2"/>
<gene>
    <name evidence="1" type="ORF">CTI12_AA504640</name>
</gene>
<dbReference type="GO" id="GO:0032040">
    <property type="term" value="C:small-subunit processome"/>
    <property type="evidence" value="ECO:0007669"/>
    <property type="project" value="TreeGrafter"/>
</dbReference>
<dbReference type="PANTHER" id="PTHR14085:SF3">
    <property type="entry name" value="WD REPEAT-CONTAINING PROTEIN 46"/>
    <property type="match status" value="1"/>
</dbReference>
<accession>A0A2U1LCI2</accession>
<dbReference type="STRING" id="35608.A0A2U1LCI2"/>
<dbReference type="GO" id="GO:0000462">
    <property type="term" value="P:maturation of SSU-rRNA from tricistronic rRNA transcript (SSU-rRNA, 5.8S rRNA, LSU-rRNA)"/>
    <property type="evidence" value="ECO:0007669"/>
    <property type="project" value="TreeGrafter"/>
</dbReference>
<evidence type="ECO:0000313" key="2">
    <source>
        <dbReference type="Proteomes" id="UP000245207"/>
    </source>
</evidence>
<dbReference type="InterPro" id="IPR040315">
    <property type="entry name" value="WDR46/Utp7"/>
</dbReference>
<dbReference type="EMBL" id="PKPP01010166">
    <property type="protein sequence ID" value="PWA46676.1"/>
    <property type="molecule type" value="Genomic_DNA"/>
</dbReference>
<sequence length="126" mass="14186">MLFLDCCGATHGMGKPCLFVATSVIAHQDLGPYTLDYTASGRYMVAAGRKGHVALIDLHTMKPIKDMQVRETVRDVVFLHNELFFPAAQKKYTYIYNQAGVELHCLKEQLMVMPGQHDSNQQNELN</sequence>
<keyword evidence="2" id="KW-1185">Reference proteome</keyword>
<dbReference type="OrthoDB" id="10251154at2759"/>
<dbReference type="GO" id="GO:0030686">
    <property type="term" value="C:90S preribosome"/>
    <property type="evidence" value="ECO:0007669"/>
    <property type="project" value="TreeGrafter"/>
</dbReference>
<protein>
    <submittedName>
        <fullName evidence="1">Transducin/WD40 repeat-like superfamily protein</fullName>
    </submittedName>
</protein>
<reference evidence="1 2" key="1">
    <citation type="journal article" date="2018" name="Mol. Plant">
        <title>The genome of Artemisia annua provides insight into the evolution of Asteraceae family and artemisinin biosynthesis.</title>
        <authorList>
            <person name="Shen Q."/>
            <person name="Zhang L."/>
            <person name="Liao Z."/>
            <person name="Wang S."/>
            <person name="Yan T."/>
            <person name="Shi P."/>
            <person name="Liu M."/>
            <person name="Fu X."/>
            <person name="Pan Q."/>
            <person name="Wang Y."/>
            <person name="Lv Z."/>
            <person name="Lu X."/>
            <person name="Zhang F."/>
            <person name="Jiang W."/>
            <person name="Ma Y."/>
            <person name="Chen M."/>
            <person name="Hao X."/>
            <person name="Li L."/>
            <person name="Tang Y."/>
            <person name="Lv G."/>
            <person name="Zhou Y."/>
            <person name="Sun X."/>
            <person name="Brodelius P.E."/>
            <person name="Rose J.K.C."/>
            <person name="Tang K."/>
        </authorList>
    </citation>
    <scope>NUCLEOTIDE SEQUENCE [LARGE SCALE GENOMIC DNA]</scope>
    <source>
        <strain evidence="2">cv. Huhao1</strain>
        <tissue evidence="1">Leaf</tissue>
    </source>
</reference>